<sequence length="105" mass="11653">MMMKRVASLFLLASLAGCSAPQEAPVQKAQQGKMSPERSLDMEALCKDRAARRYNSDVQKIDVTGFERFREAMSCGAIRRAKRALSARLMRTVSFYTSLCASLLA</sequence>
<evidence type="ECO:0000313" key="4">
    <source>
        <dbReference type="Proteomes" id="UP000255163"/>
    </source>
</evidence>
<organism evidence="3 4">
    <name type="scientific">Enterobacter asburiae</name>
    <dbReference type="NCBI Taxonomy" id="61645"/>
    <lineage>
        <taxon>Bacteria</taxon>
        <taxon>Pseudomonadati</taxon>
        <taxon>Pseudomonadota</taxon>
        <taxon>Gammaproteobacteria</taxon>
        <taxon>Enterobacterales</taxon>
        <taxon>Enterobacteriaceae</taxon>
        <taxon>Enterobacter</taxon>
        <taxon>Enterobacter cloacae complex</taxon>
    </lineage>
</organism>
<accession>A0A376FK21</accession>
<evidence type="ECO:0000256" key="2">
    <source>
        <dbReference type="SAM" id="SignalP"/>
    </source>
</evidence>
<proteinExistence type="predicted"/>
<dbReference type="EMBL" id="UFYI01000007">
    <property type="protein sequence ID" value="STD24792.1"/>
    <property type="molecule type" value="Genomic_DNA"/>
</dbReference>
<dbReference type="PROSITE" id="PS51257">
    <property type="entry name" value="PROKAR_LIPOPROTEIN"/>
    <property type="match status" value="1"/>
</dbReference>
<keyword evidence="1 2" id="KW-0732">Signal</keyword>
<feature type="chain" id="PRO_5016681892" evidence="2">
    <location>
        <begin position="25"/>
        <end position="105"/>
    </location>
</feature>
<dbReference type="InterPro" id="IPR025728">
    <property type="entry name" value="YsaB-like"/>
</dbReference>
<feature type="signal peptide" evidence="2">
    <location>
        <begin position="1"/>
        <end position="24"/>
    </location>
</feature>
<evidence type="ECO:0000256" key="1">
    <source>
        <dbReference type="ARBA" id="ARBA00022729"/>
    </source>
</evidence>
<dbReference type="AlphaFoldDB" id="A0A376FK21"/>
<dbReference type="Proteomes" id="UP000255163">
    <property type="component" value="Unassembled WGS sequence"/>
</dbReference>
<name>A0A376FK21_ENTAS</name>
<reference evidence="3 4" key="1">
    <citation type="submission" date="2018-06" db="EMBL/GenBank/DDBJ databases">
        <authorList>
            <consortium name="Pathogen Informatics"/>
            <person name="Doyle S."/>
        </authorList>
    </citation>
    <scope>NUCLEOTIDE SEQUENCE [LARGE SCALE GENOMIC DNA]</scope>
    <source>
        <strain evidence="3 4">NCTC12123</strain>
    </source>
</reference>
<gene>
    <name evidence="3" type="primary">ysaB</name>
    <name evidence="3" type="ORF">NCTC12123_04612</name>
</gene>
<protein>
    <submittedName>
        <fullName evidence="3">Protein YsaB</fullName>
    </submittedName>
</protein>
<evidence type="ECO:0000313" key="3">
    <source>
        <dbReference type="EMBL" id="STD24792.1"/>
    </source>
</evidence>
<dbReference type="STRING" id="640513.Entas_0182"/>
<dbReference type="Pfam" id="PF13983">
    <property type="entry name" value="YsaB"/>
    <property type="match status" value="1"/>
</dbReference>